<name>A0A6N1X1D2_9BURK</name>
<reference evidence="1 2" key="1">
    <citation type="submission" date="2020-06" db="EMBL/GenBank/DDBJ databases">
        <title>Acidovorax antarctica sp. nov., isolated from Corinth ice sheet soil, Antarctic Fields Peninsula.</title>
        <authorList>
            <person name="Xu Q."/>
            <person name="Peng F."/>
        </authorList>
    </citation>
    <scope>NUCLEOTIDE SEQUENCE [LARGE SCALE GENOMIC DNA]</scope>
    <source>
        <strain evidence="1 2">16-35-5</strain>
    </source>
</reference>
<proteinExistence type="predicted"/>
<gene>
    <name evidence="1" type="ORF">HUK68_00870</name>
</gene>
<evidence type="ECO:0000313" key="2">
    <source>
        <dbReference type="Proteomes" id="UP000509579"/>
    </source>
</evidence>
<accession>A0A6N1X1D2</accession>
<dbReference type="KEGG" id="aant:HUK68_00870"/>
<dbReference type="AlphaFoldDB" id="A0A6N1X1D2"/>
<dbReference type="EMBL" id="CP054840">
    <property type="protein sequence ID" value="QKV51560.1"/>
    <property type="molecule type" value="Genomic_DNA"/>
</dbReference>
<organism evidence="1 2">
    <name type="scientific">Comamonas antarctica</name>
    <dbReference type="NCBI Taxonomy" id="2743470"/>
    <lineage>
        <taxon>Bacteria</taxon>
        <taxon>Pseudomonadati</taxon>
        <taxon>Pseudomonadota</taxon>
        <taxon>Betaproteobacteria</taxon>
        <taxon>Burkholderiales</taxon>
        <taxon>Comamonadaceae</taxon>
        <taxon>Comamonas</taxon>
    </lineage>
</organism>
<keyword evidence="2" id="KW-1185">Reference proteome</keyword>
<evidence type="ECO:0000313" key="1">
    <source>
        <dbReference type="EMBL" id="QKV51560.1"/>
    </source>
</evidence>
<protein>
    <submittedName>
        <fullName evidence="1">Uncharacterized protein</fullName>
    </submittedName>
</protein>
<dbReference type="Proteomes" id="UP000509579">
    <property type="component" value="Chromosome"/>
</dbReference>
<dbReference type="RefSeq" id="WP_175502496.1">
    <property type="nucleotide sequence ID" value="NZ_CAURQT010000038.1"/>
</dbReference>
<sequence>MTVNTALFELHALQQALQQLAAGKITAAELIAQARATPHLQDRLPPRYAAVLQDLLDRLEASALFTEESCSFSQGDLLTHLQGWADKAQETLELTPQVPE</sequence>